<dbReference type="NCBIfam" id="NF033788">
    <property type="entry name" value="HTH_metalloreg"/>
    <property type="match status" value="1"/>
</dbReference>
<comment type="caution">
    <text evidence="5">The sequence shown here is derived from an EMBL/GenBank/DDBJ whole genome shotgun (WGS) entry which is preliminary data.</text>
</comment>
<dbReference type="Proteomes" id="UP001597353">
    <property type="component" value="Unassembled WGS sequence"/>
</dbReference>
<sequence length="111" mass="11721">MKANHVLPPEEAALSFAALGSEQRLSVLRTLVRAGPEGLSIGDLGARCGITGSTLTFHVKTLAQAGLVTQQRQGRQIICAAAHAGIRRLSDFLLSECCADSPTPHEDHIHG</sequence>
<dbReference type="InterPro" id="IPR001845">
    <property type="entry name" value="HTH_ArsR_DNA-bd_dom"/>
</dbReference>
<dbReference type="Gene3D" id="1.10.10.10">
    <property type="entry name" value="Winged helix-like DNA-binding domain superfamily/Winged helix DNA-binding domain"/>
    <property type="match status" value="1"/>
</dbReference>
<dbReference type="SMART" id="SM00418">
    <property type="entry name" value="HTH_ARSR"/>
    <property type="match status" value="1"/>
</dbReference>
<feature type="domain" description="HTH arsR-type" evidence="4">
    <location>
        <begin position="4"/>
        <end position="101"/>
    </location>
</feature>
<gene>
    <name evidence="5" type="ORF">ACFSGJ_07115</name>
</gene>
<protein>
    <submittedName>
        <fullName evidence="5">ArsR/SmtB family transcription factor</fullName>
    </submittedName>
</protein>
<keyword evidence="1" id="KW-0805">Transcription regulation</keyword>
<dbReference type="CDD" id="cd00090">
    <property type="entry name" value="HTH_ARSR"/>
    <property type="match status" value="1"/>
</dbReference>
<organism evidence="5 6">
    <name type="scientific">Halodurantibacterium flavum</name>
    <dbReference type="NCBI Taxonomy" id="1382802"/>
    <lineage>
        <taxon>Bacteria</taxon>
        <taxon>Pseudomonadati</taxon>
        <taxon>Pseudomonadota</taxon>
        <taxon>Alphaproteobacteria</taxon>
        <taxon>Rhodobacterales</taxon>
        <taxon>Paracoccaceae</taxon>
        <taxon>Halodurantibacterium</taxon>
    </lineage>
</organism>
<evidence type="ECO:0000313" key="5">
    <source>
        <dbReference type="EMBL" id="MFD1911983.1"/>
    </source>
</evidence>
<evidence type="ECO:0000313" key="6">
    <source>
        <dbReference type="Proteomes" id="UP001597353"/>
    </source>
</evidence>
<dbReference type="InterPro" id="IPR036388">
    <property type="entry name" value="WH-like_DNA-bd_sf"/>
</dbReference>
<dbReference type="PANTHER" id="PTHR43132">
    <property type="entry name" value="ARSENICAL RESISTANCE OPERON REPRESSOR ARSR-RELATED"/>
    <property type="match status" value="1"/>
</dbReference>
<keyword evidence="2" id="KW-0238">DNA-binding</keyword>
<reference evidence="6" key="1">
    <citation type="journal article" date="2019" name="Int. J. Syst. Evol. Microbiol.">
        <title>The Global Catalogue of Microorganisms (GCM) 10K type strain sequencing project: providing services to taxonomists for standard genome sequencing and annotation.</title>
        <authorList>
            <consortium name="The Broad Institute Genomics Platform"/>
            <consortium name="The Broad Institute Genome Sequencing Center for Infectious Disease"/>
            <person name="Wu L."/>
            <person name="Ma J."/>
        </authorList>
    </citation>
    <scope>NUCLEOTIDE SEQUENCE [LARGE SCALE GENOMIC DNA]</scope>
    <source>
        <strain evidence="6">CGMCC 4.7242</strain>
    </source>
</reference>
<dbReference type="PRINTS" id="PR00778">
    <property type="entry name" value="HTHARSR"/>
</dbReference>
<dbReference type="SUPFAM" id="SSF46785">
    <property type="entry name" value="Winged helix' DNA-binding domain"/>
    <property type="match status" value="1"/>
</dbReference>
<evidence type="ECO:0000259" key="4">
    <source>
        <dbReference type="PROSITE" id="PS50987"/>
    </source>
</evidence>
<dbReference type="EMBL" id="JBHUGH010000005">
    <property type="protein sequence ID" value="MFD1911983.1"/>
    <property type="molecule type" value="Genomic_DNA"/>
</dbReference>
<proteinExistence type="predicted"/>
<evidence type="ECO:0000256" key="1">
    <source>
        <dbReference type="ARBA" id="ARBA00023015"/>
    </source>
</evidence>
<accession>A0ABW4S3R6</accession>
<keyword evidence="3" id="KW-0804">Transcription</keyword>
<dbReference type="RefSeq" id="WP_390260297.1">
    <property type="nucleotide sequence ID" value="NZ_JBHUGH010000005.1"/>
</dbReference>
<name>A0ABW4S3R6_9RHOB</name>
<dbReference type="InterPro" id="IPR036390">
    <property type="entry name" value="WH_DNA-bd_sf"/>
</dbReference>
<evidence type="ECO:0000256" key="2">
    <source>
        <dbReference type="ARBA" id="ARBA00023125"/>
    </source>
</evidence>
<dbReference type="Pfam" id="PF12840">
    <property type="entry name" value="HTH_20"/>
    <property type="match status" value="1"/>
</dbReference>
<dbReference type="InterPro" id="IPR011991">
    <property type="entry name" value="ArsR-like_HTH"/>
</dbReference>
<dbReference type="PANTHER" id="PTHR43132:SF2">
    <property type="entry name" value="ARSENICAL RESISTANCE OPERON REPRESSOR ARSR-RELATED"/>
    <property type="match status" value="1"/>
</dbReference>
<keyword evidence="6" id="KW-1185">Reference proteome</keyword>
<dbReference type="InterPro" id="IPR051011">
    <property type="entry name" value="Metal_resp_trans_reg"/>
</dbReference>
<evidence type="ECO:0000256" key="3">
    <source>
        <dbReference type="ARBA" id="ARBA00023163"/>
    </source>
</evidence>
<dbReference type="PROSITE" id="PS50987">
    <property type="entry name" value="HTH_ARSR_2"/>
    <property type="match status" value="1"/>
</dbReference>